<reference evidence="1" key="1">
    <citation type="submission" date="2018-05" db="EMBL/GenBank/DDBJ databases">
        <title>Draft genome of Mucuna pruriens seed.</title>
        <authorList>
            <person name="Nnadi N.E."/>
            <person name="Vos R."/>
            <person name="Hasami M.H."/>
            <person name="Devisetty U.K."/>
            <person name="Aguiy J.C."/>
        </authorList>
    </citation>
    <scope>NUCLEOTIDE SEQUENCE [LARGE SCALE GENOMIC DNA]</scope>
    <source>
        <strain evidence="1">JCA_2017</strain>
    </source>
</reference>
<sequence length="113" mass="13498">MKFDGFNFTIYQRYYETLTNEIFGTVIFSYQIAFLLNQQILDDILLIDSEKDYDQIICCIDWIFVRNRELGFRKLFVLVNSCLTKELPIFKSLSFPFKFLRPLTGTKPRKIDT</sequence>
<gene>
    <name evidence="1" type="ORF">CR513_59936</name>
</gene>
<proteinExistence type="predicted"/>
<comment type="caution">
    <text evidence="1">The sequence shown here is derived from an EMBL/GenBank/DDBJ whole genome shotgun (WGS) entry which is preliminary data.</text>
</comment>
<name>A0A371E6Y4_MUCPR</name>
<dbReference type="Proteomes" id="UP000257109">
    <property type="component" value="Unassembled WGS sequence"/>
</dbReference>
<evidence type="ECO:0000313" key="1">
    <source>
        <dbReference type="EMBL" id="RDX61798.1"/>
    </source>
</evidence>
<dbReference type="AlphaFoldDB" id="A0A371E6Y4"/>
<feature type="non-terminal residue" evidence="1">
    <location>
        <position position="1"/>
    </location>
</feature>
<keyword evidence="2" id="KW-1185">Reference proteome</keyword>
<protein>
    <submittedName>
        <fullName evidence="1">Uncharacterized protein</fullName>
    </submittedName>
</protein>
<accession>A0A371E6Y4</accession>
<evidence type="ECO:0000313" key="2">
    <source>
        <dbReference type="Proteomes" id="UP000257109"/>
    </source>
</evidence>
<organism evidence="1 2">
    <name type="scientific">Mucuna pruriens</name>
    <name type="common">Velvet bean</name>
    <name type="synonym">Dolichos pruriens</name>
    <dbReference type="NCBI Taxonomy" id="157652"/>
    <lineage>
        <taxon>Eukaryota</taxon>
        <taxon>Viridiplantae</taxon>
        <taxon>Streptophyta</taxon>
        <taxon>Embryophyta</taxon>
        <taxon>Tracheophyta</taxon>
        <taxon>Spermatophyta</taxon>
        <taxon>Magnoliopsida</taxon>
        <taxon>eudicotyledons</taxon>
        <taxon>Gunneridae</taxon>
        <taxon>Pentapetalae</taxon>
        <taxon>rosids</taxon>
        <taxon>fabids</taxon>
        <taxon>Fabales</taxon>
        <taxon>Fabaceae</taxon>
        <taxon>Papilionoideae</taxon>
        <taxon>50 kb inversion clade</taxon>
        <taxon>NPAAA clade</taxon>
        <taxon>indigoferoid/millettioid clade</taxon>
        <taxon>Phaseoleae</taxon>
        <taxon>Mucuna</taxon>
    </lineage>
</organism>
<dbReference type="EMBL" id="QJKJ01015898">
    <property type="protein sequence ID" value="RDX61798.1"/>
    <property type="molecule type" value="Genomic_DNA"/>
</dbReference>